<feature type="domain" description="DUF8039" evidence="2">
    <location>
        <begin position="12"/>
        <end position="82"/>
    </location>
</feature>
<dbReference type="InterPro" id="IPR058352">
    <property type="entry name" value="DUF8039"/>
</dbReference>
<evidence type="ECO:0000313" key="4">
    <source>
        <dbReference type="Proteomes" id="UP001633002"/>
    </source>
</evidence>
<name>A0ABD3GYN3_9MARC</name>
<dbReference type="EMBL" id="JBJQOH010000006">
    <property type="protein sequence ID" value="KAL3682249.1"/>
    <property type="molecule type" value="Genomic_DNA"/>
</dbReference>
<keyword evidence="4" id="KW-1185">Reference proteome</keyword>
<sequence>MIAMEVGDQVELETIGVLMAVATIFSVTPSALCHFTPVGEDRVILQVDRSIIPESPLPYPNDGANNVGEAVQGFILWDKKHCKVIGENGSDSMRRKDKATDSASATPQAMEIDPDCMDGSSDEGTDSDEREVDIGGQEVPVELLMYKNRKSWKGKKVIVLATGDGKVDLAVGKIVYPDTTMCINGKAVGEENVGIVITTLIPNTDPSFVQAQLPNYTADEPHLCSWPIRLLKLEENGWILGDLYSAYDDADFGRDSAHVTTSHQKRHYHSTKRKLLSTEEKTLKKMQKKGAAKLTDESIRQAIAEGCSCPQQCWKNWSIEEIREERGDIFGVKHDRKLDLLFAKIDASKQRKDGMVLFKDGQHIKTP</sequence>
<proteinExistence type="predicted"/>
<accession>A0ABD3GYN3</accession>
<feature type="region of interest" description="Disordered" evidence="1">
    <location>
        <begin position="88"/>
        <end position="130"/>
    </location>
</feature>
<feature type="compositionally biased region" description="Acidic residues" evidence="1">
    <location>
        <begin position="112"/>
        <end position="130"/>
    </location>
</feature>
<protein>
    <recommendedName>
        <fullName evidence="2">DUF8039 domain-containing protein</fullName>
    </recommendedName>
</protein>
<evidence type="ECO:0000259" key="2">
    <source>
        <dbReference type="Pfam" id="PF26133"/>
    </source>
</evidence>
<reference evidence="3 4" key="1">
    <citation type="submission" date="2024-09" db="EMBL/GenBank/DDBJ databases">
        <title>Chromosome-scale assembly of Riccia sorocarpa.</title>
        <authorList>
            <person name="Paukszto L."/>
        </authorList>
    </citation>
    <scope>NUCLEOTIDE SEQUENCE [LARGE SCALE GENOMIC DNA]</scope>
    <source>
        <strain evidence="3">LP-2024</strain>
        <tissue evidence="3">Aerial parts of the thallus</tissue>
    </source>
</reference>
<dbReference type="AlphaFoldDB" id="A0ABD3GYN3"/>
<organism evidence="3 4">
    <name type="scientific">Riccia sorocarpa</name>
    <dbReference type="NCBI Taxonomy" id="122646"/>
    <lineage>
        <taxon>Eukaryota</taxon>
        <taxon>Viridiplantae</taxon>
        <taxon>Streptophyta</taxon>
        <taxon>Embryophyta</taxon>
        <taxon>Marchantiophyta</taxon>
        <taxon>Marchantiopsida</taxon>
        <taxon>Marchantiidae</taxon>
        <taxon>Marchantiales</taxon>
        <taxon>Ricciaceae</taxon>
        <taxon>Riccia</taxon>
    </lineage>
</organism>
<evidence type="ECO:0000313" key="3">
    <source>
        <dbReference type="EMBL" id="KAL3682249.1"/>
    </source>
</evidence>
<dbReference type="Pfam" id="PF26133">
    <property type="entry name" value="DUF8039"/>
    <property type="match status" value="1"/>
</dbReference>
<gene>
    <name evidence="3" type="ORF">R1sor_000271</name>
</gene>
<comment type="caution">
    <text evidence="3">The sequence shown here is derived from an EMBL/GenBank/DDBJ whole genome shotgun (WGS) entry which is preliminary data.</text>
</comment>
<evidence type="ECO:0000256" key="1">
    <source>
        <dbReference type="SAM" id="MobiDB-lite"/>
    </source>
</evidence>
<dbReference type="Proteomes" id="UP001633002">
    <property type="component" value="Unassembled WGS sequence"/>
</dbReference>